<proteinExistence type="predicted"/>
<gene>
    <name evidence="1" type="ORF">GCM10011575_29320</name>
</gene>
<dbReference type="InterPro" id="IPR004260">
    <property type="entry name" value="Pyr-dimer_DNA_glycosylase"/>
</dbReference>
<dbReference type="GO" id="GO:0016829">
    <property type="term" value="F:lyase activity"/>
    <property type="evidence" value="ECO:0007669"/>
    <property type="project" value="UniProtKB-KW"/>
</dbReference>
<organism evidence="1 2">
    <name type="scientific">Microlunatus endophyticus</name>
    <dbReference type="NCBI Taxonomy" id="1716077"/>
    <lineage>
        <taxon>Bacteria</taxon>
        <taxon>Bacillati</taxon>
        <taxon>Actinomycetota</taxon>
        <taxon>Actinomycetes</taxon>
        <taxon>Propionibacteriales</taxon>
        <taxon>Propionibacteriaceae</taxon>
        <taxon>Microlunatus</taxon>
    </lineage>
</organism>
<keyword evidence="2" id="KW-1185">Reference proteome</keyword>
<keyword evidence="1" id="KW-0456">Lyase</keyword>
<dbReference type="AlphaFoldDB" id="A0A917W697"/>
<sequence>MRIWSIHPQHLDRQALIACWRETLLAQAVLAGRTKGYTAHPQLTRFRTLPSPGSAVGAYLTGLADEADHRGYHFDRTRIITPGTAEPILQVTDGQVAYEWGHLIAKLEQRSPDVWIRWREAAPEAHPIFEVVPGPIADWERPG</sequence>
<dbReference type="EMBL" id="BMMZ01000007">
    <property type="protein sequence ID" value="GGL68813.1"/>
    <property type="molecule type" value="Genomic_DNA"/>
</dbReference>
<dbReference type="Proteomes" id="UP000613840">
    <property type="component" value="Unassembled WGS sequence"/>
</dbReference>
<dbReference type="RefSeq" id="WP_188896128.1">
    <property type="nucleotide sequence ID" value="NZ_BMMZ01000007.1"/>
</dbReference>
<evidence type="ECO:0000313" key="2">
    <source>
        <dbReference type="Proteomes" id="UP000613840"/>
    </source>
</evidence>
<protein>
    <submittedName>
        <fullName evidence="1">Pyrimidine dimer DNA glycosylase /DNA-(Apurinic or apyrimidinic site) lyase</fullName>
    </submittedName>
</protein>
<reference evidence="1" key="1">
    <citation type="journal article" date="2014" name="Int. J. Syst. Evol. Microbiol.">
        <title>Complete genome sequence of Corynebacterium casei LMG S-19264T (=DSM 44701T), isolated from a smear-ripened cheese.</title>
        <authorList>
            <consortium name="US DOE Joint Genome Institute (JGI-PGF)"/>
            <person name="Walter F."/>
            <person name="Albersmeier A."/>
            <person name="Kalinowski J."/>
            <person name="Ruckert C."/>
        </authorList>
    </citation>
    <scope>NUCLEOTIDE SEQUENCE</scope>
    <source>
        <strain evidence="1">CGMCC 4.7306</strain>
    </source>
</reference>
<evidence type="ECO:0000313" key="1">
    <source>
        <dbReference type="EMBL" id="GGL68813.1"/>
    </source>
</evidence>
<dbReference type="Pfam" id="PF03013">
    <property type="entry name" value="Pyr_excise"/>
    <property type="match status" value="1"/>
</dbReference>
<accession>A0A917W697</accession>
<name>A0A917W697_9ACTN</name>
<comment type="caution">
    <text evidence="1">The sequence shown here is derived from an EMBL/GenBank/DDBJ whole genome shotgun (WGS) entry which is preliminary data.</text>
</comment>
<reference evidence="1" key="2">
    <citation type="submission" date="2020-09" db="EMBL/GenBank/DDBJ databases">
        <authorList>
            <person name="Sun Q."/>
            <person name="Zhou Y."/>
        </authorList>
    </citation>
    <scope>NUCLEOTIDE SEQUENCE</scope>
    <source>
        <strain evidence="1">CGMCC 4.7306</strain>
    </source>
</reference>